<reference evidence="3" key="1">
    <citation type="submission" date="2024-07" db="EMBL/GenBank/DDBJ databases">
        <title>Two chromosome-level genome assemblies of Korean endemic species Abeliophyllum distichum and Forsythia ovata (Oleaceae).</title>
        <authorList>
            <person name="Jang H."/>
        </authorList>
    </citation>
    <scope>NUCLEOTIDE SEQUENCE [LARGE SCALE GENOMIC DNA]</scope>
</reference>
<evidence type="ECO:0000313" key="3">
    <source>
        <dbReference type="Proteomes" id="UP001604277"/>
    </source>
</evidence>
<name>A0ABD1RKN8_9LAMI</name>
<comment type="caution">
    <text evidence="2">The sequence shown here is derived from an EMBL/GenBank/DDBJ whole genome shotgun (WGS) entry which is preliminary data.</text>
</comment>
<proteinExistence type="predicted"/>
<organism evidence="2 3">
    <name type="scientific">Forsythia ovata</name>
    <dbReference type="NCBI Taxonomy" id="205694"/>
    <lineage>
        <taxon>Eukaryota</taxon>
        <taxon>Viridiplantae</taxon>
        <taxon>Streptophyta</taxon>
        <taxon>Embryophyta</taxon>
        <taxon>Tracheophyta</taxon>
        <taxon>Spermatophyta</taxon>
        <taxon>Magnoliopsida</taxon>
        <taxon>eudicotyledons</taxon>
        <taxon>Gunneridae</taxon>
        <taxon>Pentapetalae</taxon>
        <taxon>asterids</taxon>
        <taxon>lamiids</taxon>
        <taxon>Lamiales</taxon>
        <taxon>Oleaceae</taxon>
        <taxon>Forsythieae</taxon>
        <taxon>Forsythia</taxon>
    </lineage>
</organism>
<evidence type="ECO:0000313" key="2">
    <source>
        <dbReference type="EMBL" id="KAL2488942.1"/>
    </source>
</evidence>
<dbReference type="AlphaFoldDB" id="A0ABD1RKN8"/>
<dbReference type="EMBL" id="JBFOLJ010000012">
    <property type="protein sequence ID" value="KAL2488942.1"/>
    <property type="molecule type" value="Genomic_DNA"/>
</dbReference>
<evidence type="ECO:0000256" key="1">
    <source>
        <dbReference type="SAM" id="MobiDB-lite"/>
    </source>
</evidence>
<accession>A0ABD1RKN8</accession>
<gene>
    <name evidence="2" type="ORF">Fot_42234</name>
</gene>
<dbReference type="Proteomes" id="UP001604277">
    <property type="component" value="Unassembled WGS sequence"/>
</dbReference>
<protein>
    <submittedName>
        <fullName evidence="2">Uncharacterized protein</fullName>
    </submittedName>
</protein>
<feature type="region of interest" description="Disordered" evidence="1">
    <location>
        <begin position="52"/>
        <end position="79"/>
    </location>
</feature>
<keyword evidence="3" id="KW-1185">Reference proteome</keyword>
<sequence length="131" mass="15008">MLVQENKAGRVISRGRIIDKENGIVEARAPAASHFHPYSDPRDFRRYQPFDPLKEQEHRPTKSANAFDQLGDKADSHQRRPSFIMGEGIHRSDNHNTEECPNVRATVDNMVENTYRPTGKIKCDSLRSHDP</sequence>